<gene>
    <name evidence="13" type="ORF">Nstercoris_02136</name>
</gene>
<dbReference type="GO" id="GO:0015627">
    <property type="term" value="C:type II protein secretion system complex"/>
    <property type="evidence" value="ECO:0007669"/>
    <property type="project" value="InterPro"/>
</dbReference>
<evidence type="ECO:0000256" key="7">
    <source>
        <dbReference type="ARBA" id="ARBA00022989"/>
    </source>
</evidence>
<keyword evidence="14" id="KW-1185">Reference proteome</keyword>
<sequence length="185" mass="20113">MTVLINKGFSLVELMVTISIASILLAVAVPSYQFLMKGSHLTTQANEFMTALHYARSEAVKRGMRITICKSADGATCNGDSWQDGWLIFSDAGIAGSVDGGDEILRVFPKLTGSSLKGRSNFGDRISYLRNGRSQGDSNLPNGTFTLCHQEDAREIIINVSGRARVKKADCPANKEFSDESEDEN</sequence>
<organism evidence="13 14">
    <name type="scientific">Nitrosomonas stercoris</name>
    <dbReference type="NCBI Taxonomy" id="1444684"/>
    <lineage>
        <taxon>Bacteria</taxon>
        <taxon>Pseudomonadati</taxon>
        <taxon>Pseudomonadota</taxon>
        <taxon>Betaproteobacteria</taxon>
        <taxon>Nitrosomonadales</taxon>
        <taxon>Nitrosomonadaceae</taxon>
        <taxon>Nitrosomonas</taxon>
    </lineage>
</organism>
<evidence type="ECO:0000256" key="11">
    <source>
        <dbReference type="SAM" id="Phobius"/>
    </source>
</evidence>
<dbReference type="Pfam" id="PF12019">
    <property type="entry name" value="GspH"/>
    <property type="match status" value="1"/>
</dbReference>
<dbReference type="PROSITE" id="PS00409">
    <property type="entry name" value="PROKAR_NTER_METHYL"/>
    <property type="match status" value="1"/>
</dbReference>
<dbReference type="AlphaFoldDB" id="A0A4Y1YQ33"/>
<keyword evidence="6 11" id="KW-0812">Transmembrane</keyword>
<feature type="transmembrane region" description="Helical" evidence="11">
    <location>
        <begin position="14"/>
        <end position="35"/>
    </location>
</feature>
<keyword evidence="5" id="KW-0997">Cell inner membrane</keyword>
<dbReference type="InterPro" id="IPR012902">
    <property type="entry name" value="N_methyl_site"/>
</dbReference>
<evidence type="ECO:0000313" key="14">
    <source>
        <dbReference type="Proteomes" id="UP000316473"/>
    </source>
</evidence>
<dbReference type="GO" id="GO:0005886">
    <property type="term" value="C:plasma membrane"/>
    <property type="evidence" value="ECO:0007669"/>
    <property type="project" value="UniProtKB-SubCell"/>
</dbReference>
<dbReference type="KEGG" id="nst:Nstercoris_02136"/>
<dbReference type="NCBIfam" id="TIGR02532">
    <property type="entry name" value="IV_pilin_GFxxxE"/>
    <property type="match status" value="1"/>
</dbReference>
<reference evidence="13 14" key="1">
    <citation type="submission" date="2019-06" db="EMBL/GenBank/DDBJ databases">
        <title>Nitrosomonas stercoris KYUHI-S whole genome shotgun sequence.</title>
        <authorList>
            <person name="Nakagawa T."/>
            <person name="Tsuchiya Y."/>
            <person name="Takahashi R."/>
        </authorList>
    </citation>
    <scope>NUCLEOTIDE SEQUENCE [LARGE SCALE GENOMIC DNA]</scope>
    <source>
        <strain evidence="13 14">KYUHI-S</strain>
    </source>
</reference>
<keyword evidence="8 11" id="KW-0472">Membrane</keyword>
<feature type="domain" description="General secretion pathway GspH" evidence="12">
    <location>
        <begin position="44"/>
        <end position="162"/>
    </location>
</feature>
<accession>A0A4Y1YQ33</accession>
<dbReference type="EMBL" id="AP019755">
    <property type="protein sequence ID" value="BBL35859.1"/>
    <property type="molecule type" value="Genomic_DNA"/>
</dbReference>
<evidence type="ECO:0000256" key="4">
    <source>
        <dbReference type="ARBA" id="ARBA00022481"/>
    </source>
</evidence>
<keyword evidence="7 11" id="KW-1133">Transmembrane helix</keyword>
<evidence type="ECO:0000256" key="6">
    <source>
        <dbReference type="ARBA" id="ARBA00022692"/>
    </source>
</evidence>
<dbReference type="SUPFAM" id="SSF54523">
    <property type="entry name" value="Pili subunits"/>
    <property type="match status" value="1"/>
</dbReference>
<keyword evidence="3" id="KW-1003">Cell membrane</keyword>
<evidence type="ECO:0000256" key="9">
    <source>
        <dbReference type="ARBA" id="ARBA00025772"/>
    </source>
</evidence>
<dbReference type="Gene3D" id="3.55.40.10">
    <property type="entry name" value="minor pseudopilin epsh domain"/>
    <property type="match status" value="1"/>
</dbReference>
<evidence type="ECO:0000259" key="12">
    <source>
        <dbReference type="Pfam" id="PF12019"/>
    </source>
</evidence>
<evidence type="ECO:0000256" key="10">
    <source>
        <dbReference type="ARBA" id="ARBA00030775"/>
    </source>
</evidence>
<dbReference type="GO" id="GO:0015628">
    <property type="term" value="P:protein secretion by the type II secretion system"/>
    <property type="evidence" value="ECO:0007669"/>
    <property type="project" value="InterPro"/>
</dbReference>
<evidence type="ECO:0000256" key="5">
    <source>
        <dbReference type="ARBA" id="ARBA00022519"/>
    </source>
</evidence>
<evidence type="ECO:0000256" key="8">
    <source>
        <dbReference type="ARBA" id="ARBA00023136"/>
    </source>
</evidence>
<evidence type="ECO:0000256" key="2">
    <source>
        <dbReference type="ARBA" id="ARBA00021549"/>
    </source>
</evidence>
<evidence type="ECO:0000313" key="13">
    <source>
        <dbReference type="EMBL" id="BBL35859.1"/>
    </source>
</evidence>
<evidence type="ECO:0000256" key="3">
    <source>
        <dbReference type="ARBA" id="ARBA00022475"/>
    </source>
</evidence>
<evidence type="ECO:0000256" key="1">
    <source>
        <dbReference type="ARBA" id="ARBA00004377"/>
    </source>
</evidence>
<comment type="similarity">
    <text evidence="9">Belongs to the GSP H family.</text>
</comment>
<dbReference type="InterPro" id="IPR022346">
    <property type="entry name" value="T2SS_GspH"/>
</dbReference>
<comment type="subcellular location">
    <subcellularLocation>
        <location evidence="1">Cell inner membrane</location>
        <topology evidence="1">Single-pass membrane protein</topology>
    </subcellularLocation>
</comment>
<protein>
    <recommendedName>
        <fullName evidence="2">Type II secretion system protein H</fullName>
    </recommendedName>
    <alternativeName>
        <fullName evidence="10">General secretion pathway protein H</fullName>
    </alternativeName>
</protein>
<dbReference type="Pfam" id="PF07963">
    <property type="entry name" value="N_methyl"/>
    <property type="match status" value="1"/>
</dbReference>
<dbReference type="Proteomes" id="UP000316473">
    <property type="component" value="Chromosome"/>
</dbReference>
<keyword evidence="4" id="KW-0488">Methylation</keyword>
<dbReference type="InterPro" id="IPR045584">
    <property type="entry name" value="Pilin-like"/>
</dbReference>
<name>A0A4Y1YQ33_9PROT</name>
<proteinExistence type="inferred from homology"/>